<feature type="transmembrane region" description="Helical" evidence="1">
    <location>
        <begin position="5"/>
        <end position="23"/>
    </location>
</feature>
<dbReference type="Proteomes" id="UP000316759">
    <property type="component" value="Unassembled WGS sequence"/>
</dbReference>
<comment type="caution">
    <text evidence="2">The sequence shown here is derived from an EMBL/GenBank/DDBJ whole genome shotgun (WGS) entry which is preliminary data.</text>
</comment>
<name>A0A504YKZ4_FASGI</name>
<sequence length="139" mass="15194">MGRHLYGCMILGCAIGLIVFSLILEDWRCGSLFRSCMDRWKRISLAVISMFCAGLFCLAVAVLLDLIQCCSEWLDANPGYMTTRLCFLSLGAALVTTALLTYTFHIHPDWSYLASASGVAFSAQVAFLTLITSQCCGVS</sequence>
<dbReference type="OrthoDB" id="6240057at2759"/>
<keyword evidence="1" id="KW-0812">Transmembrane</keyword>
<evidence type="ECO:0000256" key="1">
    <source>
        <dbReference type="SAM" id="Phobius"/>
    </source>
</evidence>
<organism evidence="2 3">
    <name type="scientific">Fasciola gigantica</name>
    <name type="common">Giant liver fluke</name>
    <dbReference type="NCBI Taxonomy" id="46835"/>
    <lineage>
        <taxon>Eukaryota</taxon>
        <taxon>Metazoa</taxon>
        <taxon>Spiralia</taxon>
        <taxon>Lophotrochozoa</taxon>
        <taxon>Platyhelminthes</taxon>
        <taxon>Trematoda</taxon>
        <taxon>Digenea</taxon>
        <taxon>Plagiorchiida</taxon>
        <taxon>Echinostomata</taxon>
        <taxon>Echinostomatoidea</taxon>
        <taxon>Fasciolidae</taxon>
        <taxon>Fasciola</taxon>
    </lineage>
</organism>
<accession>A0A504YKZ4</accession>
<protein>
    <submittedName>
        <fullName evidence="2">Uncharacterized protein</fullName>
    </submittedName>
</protein>
<feature type="transmembrane region" description="Helical" evidence="1">
    <location>
        <begin position="43"/>
        <end position="64"/>
    </location>
</feature>
<dbReference type="EMBL" id="SUNJ01011749">
    <property type="protein sequence ID" value="TPP58667.1"/>
    <property type="molecule type" value="Genomic_DNA"/>
</dbReference>
<evidence type="ECO:0000313" key="3">
    <source>
        <dbReference type="Proteomes" id="UP000316759"/>
    </source>
</evidence>
<feature type="transmembrane region" description="Helical" evidence="1">
    <location>
        <begin position="85"/>
        <end position="104"/>
    </location>
</feature>
<reference evidence="2 3" key="1">
    <citation type="submission" date="2019-04" db="EMBL/GenBank/DDBJ databases">
        <title>Annotation for the trematode Fasciola gigantica.</title>
        <authorList>
            <person name="Choi Y.-J."/>
        </authorList>
    </citation>
    <scope>NUCLEOTIDE SEQUENCE [LARGE SCALE GENOMIC DNA]</scope>
    <source>
        <strain evidence="2">Uganda_cow_1</strain>
    </source>
</reference>
<proteinExistence type="predicted"/>
<gene>
    <name evidence="2" type="ORF">FGIG_10359</name>
</gene>
<keyword evidence="3" id="KW-1185">Reference proteome</keyword>
<feature type="transmembrane region" description="Helical" evidence="1">
    <location>
        <begin position="110"/>
        <end position="131"/>
    </location>
</feature>
<keyword evidence="1" id="KW-1133">Transmembrane helix</keyword>
<keyword evidence="1" id="KW-0472">Membrane</keyword>
<dbReference type="AlphaFoldDB" id="A0A504YKZ4"/>
<evidence type="ECO:0000313" key="2">
    <source>
        <dbReference type="EMBL" id="TPP58667.1"/>
    </source>
</evidence>